<keyword evidence="5" id="KW-1185">Reference proteome</keyword>
<organism evidence="4 5">
    <name type="scientific">Sporolactobacillus mangiferae</name>
    <dbReference type="NCBI Taxonomy" id="2940498"/>
    <lineage>
        <taxon>Bacteria</taxon>
        <taxon>Bacillati</taxon>
        <taxon>Bacillota</taxon>
        <taxon>Bacilli</taxon>
        <taxon>Bacillales</taxon>
        <taxon>Sporolactobacillaceae</taxon>
        <taxon>Sporolactobacillus</taxon>
    </lineage>
</organism>
<dbReference type="Pfam" id="PF00293">
    <property type="entry name" value="NUDIX"/>
    <property type="match status" value="1"/>
</dbReference>
<dbReference type="InterPro" id="IPR000086">
    <property type="entry name" value="NUDIX_hydrolase_dom"/>
</dbReference>
<dbReference type="InterPro" id="IPR015797">
    <property type="entry name" value="NUDIX_hydrolase-like_dom_sf"/>
</dbReference>
<dbReference type="PANTHER" id="PTHR43046:SF14">
    <property type="entry name" value="MUTT_NUDIX FAMILY PROTEIN"/>
    <property type="match status" value="1"/>
</dbReference>
<dbReference type="PANTHER" id="PTHR43046">
    <property type="entry name" value="GDP-MANNOSE MANNOSYL HYDROLASE"/>
    <property type="match status" value="1"/>
</dbReference>
<sequence>MRDRGSVVIIENEKVALIERQKNDEHYFVFPGGGIKNDETPDQAAIREAFEELGVTVKIDRFIDDFFFSGRQYFFLADILNGQFGRGQGEEMTQSDPEKGTYHPVWAEISELTHLDVRPRQIAERVYSLGRG</sequence>
<keyword evidence="2" id="KW-0378">Hydrolase</keyword>
<accession>A0ABT0M9G7</accession>
<reference evidence="4 5" key="1">
    <citation type="submission" date="2022-05" db="EMBL/GenBank/DDBJ databases">
        <title>Sporolactobacillus sp nov CPB3-1, isolated from tree bark (Mangifera indica L.).</title>
        <authorList>
            <person name="Phuengjayaem S."/>
            <person name="Tanasupawat S."/>
        </authorList>
    </citation>
    <scope>NUCLEOTIDE SEQUENCE [LARGE SCALE GENOMIC DNA]</scope>
    <source>
        <strain evidence="4 5">CPB3-1</strain>
    </source>
</reference>
<dbReference type="PROSITE" id="PS00893">
    <property type="entry name" value="NUDIX_BOX"/>
    <property type="match status" value="1"/>
</dbReference>
<dbReference type="EMBL" id="JAMAST010000004">
    <property type="protein sequence ID" value="MCL1631518.1"/>
    <property type="molecule type" value="Genomic_DNA"/>
</dbReference>
<dbReference type="Gene3D" id="3.90.79.10">
    <property type="entry name" value="Nucleoside Triphosphate Pyrophosphohydrolase"/>
    <property type="match status" value="1"/>
</dbReference>
<evidence type="ECO:0000313" key="4">
    <source>
        <dbReference type="EMBL" id="MCL1631518.1"/>
    </source>
</evidence>
<name>A0ABT0M9G7_9BACL</name>
<comment type="caution">
    <text evidence="4">The sequence shown here is derived from an EMBL/GenBank/DDBJ whole genome shotgun (WGS) entry which is preliminary data.</text>
</comment>
<feature type="domain" description="Nudix hydrolase" evidence="3">
    <location>
        <begin position="1"/>
        <end position="128"/>
    </location>
</feature>
<gene>
    <name evidence="4" type="ORF">M3N64_06085</name>
</gene>
<proteinExistence type="predicted"/>
<protein>
    <submittedName>
        <fullName evidence="4">NUDIX domain-containing protein</fullName>
    </submittedName>
</protein>
<evidence type="ECO:0000313" key="5">
    <source>
        <dbReference type="Proteomes" id="UP001203004"/>
    </source>
</evidence>
<dbReference type="Proteomes" id="UP001203004">
    <property type="component" value="Unassembled WGS sequence"/>
</dbReference>
<evidence type="ECO:0000256" key="1">
    <source>
        <dbReference type="ARBA" id="ARBA00001946"/>
    </source>
</evidence>
<dbReference type="SUPFAM" id="SSF55811">
    <property type="entry name" value="Nudix"/>
    <property type="match status" value="1"/>
</dbReference>
<comment type="cofactor">
    <cofactor evidence="1">
        <name>Mg(2+)</name>
        <dbReference type="ChEBI" id="CHEBI:18420"/>
    </cofactor>
</comment>
<dbReference type="PROSITE" id="PS51462">
    <property type="entry name" value="NUDIX"/>
    <property type="match status" value="1"/>
</dbReference>
<dbReference type="RefSeq" id="WP_249099647.1">
    <property type="nucleotide sequence ID" value="NZ_JAMAST010000004.1"/>
</dbReference>
<evidence type="ECO:0000259" key="3">
    <source>
        <dbReference type="PROSITE" id="PS51462"/>
    </source>
</evidence>
<evidence type="ECO:0000256" key="2">
    <source>
        <dbReference type="ARBA" id="ARBA00022801"/>
    </source>
</evidence>
<dbReference type="CDD" id="cd04669">
    <property type="entry name" value="NUDIX_Hydrolase"/>
    <property type="match status" value="1"/>
</dbReference>
<dbReference type="InterPro" id="IPR020084">
    <property type="entry name" value="NUDIX_hydrolase_CS"/>
</dbReference>